<dbReference type="Gene3D" id="1.25.40.10">
    <property type="entry name" value="Tetratricopeptide repeat domain"/>
    <property type="match status" value="5"/>
</dbReference>
<dbReference type="PROSITE" id="PS50011">
    <property type="entry name" value="PROTEIN_KINASE_DOM"/>
    <property type="match status" value="1"/>
</dbReference>
<dbReference type="Proteomes" id="UP001470230">
    <property type="component" value="Unassembled WGS sequence"/>
</dbReference>
<proteinExistence type="predicted"/>
<dbReference type="InterPro" id="IPR011990">
    <property type="entry name" value="TPR-like_helical_dom_sf"/>
</dbReference>
<dbReference type="SMART" id="SM00671">
    <property type="entry name" value="SEL1"/>
    <property type="match status" value="14"/>
</dbReference>
<dbReference type="SUPFAM" id="SSF56112">
    <property type="entry name" value="Protein kinase-like (PK-like)"/>
    <property type="match status" value="1"/>
</dbReference>
<dbReference type="PANTHER" id="PTHR43628:SF1">
    <property type="entry name" value="CHITIN SYNTHASE REGULATORY FACTOR 2-RELATED"/>
    <property type="match status" value="1"/>
</dbReference>
<dbReference type="CDD" id="cd00180">
    <property type="entry name" value="PKc"/>
    <property type="match status" value="1"/>
</dbReference>
<protein>
    <recommendedName>
        <fullName evidence="1">Protein kinase domain-containing protein</fullName>
    </recommendedName>
</protein>
<dbReference type="Gene3D" id="1.10.510.10">
    <property type="entry name" value="Transferase(Phosphotransferase) domain 1"/>
    <property type="match status" value="1"/>
</dbReference>
<dbReference type="SMART" id="SM00220">
    <property type="entry name" value="S_TKc"/>
    <property type="match status" value="1"/>
</dbReference>
<dbReference type="InterPro" id="IPR019734">
    <property type="entry name" value="TPR_rpt"/>
</dbReference>
<dbReference type="SUPFAM" id="SSF81901">
    <property type="entry name" value="HCP-like"/>
    <property type="match status" value="3"/>
</dbReference>
<dbReference type="Pfam" id="PF00069">
    <property type="entry name" value="Pkinase"/>
    <property type="match status" value="1"/>
</dbReference>
<dbReference type="Pfam" id="PF08238">
    <property type="entry name" value="Sel1"/>
    <property type="match status" value="14"/>
</dbReference>
<dbReference type="InterPro" id="IPR008271">
    <property type="entry name" value="Ser/Thr_kinase_AS"/>
</dbReference>
<organism evidence="2 3">
    <name type="scientific">Tritrichomonas musculus</name>
    <dbReference type="NCBI Taxonomy" id="1915356"/>
    <lineage>
        <taxon>Eukaryota</taxon>
        <taxon>Metamonada</taxon>
        <taxon>Parabasalia</taxon>
        <taxon>Tritrichomonadida</taxon>
        <taxon>Tritrichomonadidae</taxon>
        <taxon>Tritrichomonas</taxon>
    </lineage>
</organism>
<feature type="domain" description="Protein kinase" evidence="1">
    <location>
        <begin position="207"/>
        <end position="461"/>
    </location>
</feature>
<accession>A0ABR2L7C1</accession>
<evidence type="ECO:0000313" key="3">
    <source>
        <dbReference type="Proteomes" id="UP001470230"/>
    </source>
</evidence>
<gene>
    <name evidence="2" type="ORF">M9Y10_001540</name>
</gene>
<comment type="caution">
    <text evidence="2">The sequence shown here is derived from an EMBL/GenBank/DDBJ whole genome shotgun (WGS) entry which is preliminary data.</text>
</comment>
<dbReference type="PANTHER" id="PTHR43628">
    <property type="entry name" value="ACTIVATOR OF C KINASE PROTEIN 1-RELATED"/>
    <property type="match status" value="1"/>
</dbReference>
<reference evidence="2 3" key="1">
    <citation type="submission" date="2024-04" db="EMBL/GenBank/DDBJ databases">
        <title>Tritrichomonas musculus Genome.</title>
        <authorList>
            <person name="Alves-Ferreira E."/>
            <person name="Grigg M."/>
            <person name="Lorenzi H."/>
            <person name="Galac M."/>
        </authorList>
    </citation>
    <scope>NUCLEOTIDE SEQUENCE [LARGE SCALE GENOMIC DNA]</scope>
    <source>
        <strain evidence="2 3">EAF2021</strain>
    </source>
</reference>
<dbReference type="InterPro" id="IPR006597">
    <property type="entry name" value="Sel1-like"/>
</dbReference>
<dbReference type="PROSITE" id="PS00108">
    <property type="entry name" value="PROTEIN_KINASE_ST"/>
    <property type="match status" value="1"/>
</dbReference>
<dbReference type="EMBL" id="JAPFFF010000001">
    <property type="protein sequence ID" value="KAK8899233.1"/>
    <property type="molecule type" value="Genomic_DNA"/>
</dbReference>
<name>A0ABR2L7C1_9EUKA</name>
<keyword evidence="3" id="KW-1185">Reference proteome</keyword>
<dbReference type="InterPro" id="IPR000719">
    <property type="entry name" value="Prot_kinase_dom"/>
</dbReference>
<dbReference type="InterPro" id="IPR052945">
    <property type="entry name" value="Mitotic_Regulator"/>
</dbReference>
<evidence type="ECO:0000313" key="2">
    <source>
        <dbReference type="EMBL" id="KAK8899233.1"/>
    </source>
</evidence>
<evidence type="ECO:0000259" key="1">
    <source>
        <dbReference type="PROSITE" id="PS50011"/>
    </source>
</evidence>
<dbReference type="InterPro" id="IPR011009">
    <property type="entry name" value="Kinase-like_dom_sf"/>
</dbReference>
<dbReference type="SMART" id="SM00028">
    <property type="entry name" value="TPR"/>
    <property type="match status" value="6"/>
</dbReference>
<sequence length="1353" mass="158635">MNTGVHSLEISFEDIIQLQANQEIPIHETLIKIYSNFLFNYFNWQNTINDENQKNIIDSLNEHKFATIKISSFKESNFNLVICLEKVCILIISISKNSILNIIKQIKSSLIIIHSDLPEVQQSTEDSLARSEVDSFYTKFTKAIESNKFIKFTIHPVLSYLIRRFFYPTDFFKDPSFFSFQLSESKKNAFKDENNDTTPNKFLCEKIIPLRCIKSGNSTSLKLVFYLDSLYIFVMKSVSSAPSVSNNFLTNEINYFKENCSSKYLVKCYGYYKTSYNTICFLYDYMSNGSLYEYMEKRKSTISYFFSFTAILQIFIGLHYLHSKLLIHRDLKPSNILIDHDFICHIADFETVRTIRKEKDEEMTMSFASECNSSPEQIEGPENLISFPTDIFSFGYLIYFVFEHKNIFDANEINIIIDSIKQNKFPLISGIPESIQSIYRKCLSYEPTHRPTLEEIKNILFDDSNLFYFLDQYFIEKGEKLINDQELNRFIDNYNELLNSFCQKDISQILYKNGSLYCSGEIVKKDYKKSAVYYKLSAKFNNPDALNSLGNLYFYGLGVEKNLEMSRKYYEKAAKQNHSKALYALGYLYENGFGIEIDYLKAKGYYQLSANLNHSESIYALGKMYYYGNGVEQSFFYAKQYFELSAKKDNHNAHCFLGYMHLMGEGIPIDYKEALKYFELSASKNDSNAQSSLGYMYEYGLGVEKDYEKAKYYYELSIDQNNSTALFNLGNMYFNGKGVQLNYEIARNYIELSAEQNYSDALNTLGLMYDKGYGVDKNYPKAKEYFLSSIKLGNQLAQCNLGDMYFEGKIDAVDYVQARKYYELSARQNNAESLFNLANLYTNGYGVVKNYETAIKYYEKACQLNHSNAMFALGKIYYDGKFINQDYKKAKHYFSLASLLKHSEALLFLGEIYFKGLGVEKNILLSYQYYLLSAQYSNLDALFYLGYFFEANKEIKQDFKKSIEYYLQSLEKDKSKYFFEYNSGSIEKFQYNHFYYQAANNLGLIYLIEKEFYDIKLADKYISIAGYNEYSFGENNKGLFSQYIQNDLIKAEYFYKKAAKKQFDLAEFNVGYLLETQGKIDESLHHYQNSLKFENEPLIFHYRIIIDERLKITRIFINSMARLKIIDNYLSHHELLIYEKEIKSELIKVIFRLLFKLIISTDDGSFLFTISKPYFIKELILGCPLFNLKNFESSANLWKISGPKASKNIIFITNKFKVIKKSKTPNKYFMKKESEMSFHNSDFQINVESVFRDLNEDNRFQISTKNCNDHIFYNIRDNNNEKILVYPKNFEKMLFINFEELKSEIKDLISQMSNVLHEDNHRVLFGRFPINDLKKTQTIPDINQTFYDGFSNN</sequence>